<keyword evidence="3" id="KW-1185">Reference proteome</keyword>
<dbReference type="Pfam" id="PF00483">
    <property type="entry name" value="NTP_transferase"/>
    <property type="match status" value="1"/>
</dbReference>
<dbReference type="PANTHER" id="PTHR47183:SF1">
    <property type="entry name" value="GLUCOSE-1-PHOSPHATE CYTIDYLYLTRANSFERASE"/>
    <property type="match status" value="1"/>
</dbReference>
<feature type="domain" description="Nucleotidyl transferase" evidence="1">
    <location>
        <begin position="3"/>
        <end position="233"/>
    </location>
</feature>
<dbReference type="RefSeq" id="WP_074608314.1">
    <property type="nucleotide sequence ID" value="NZ_FNGY01000005.1"/>
</dbReference>
<gene>
    <name evidence="2" type="ORF">SAMN05421820_105176</name>
</gene>
<evidence type="ECO:0000313" key="3">
    <source>
        <dbReference type="Proteomes" id="UP000183200"/>
    </source>
</evidence>
<dbReference type="CDD" id="cd02524">
    <property type="entry name" value="G1P_cytidylyltransferase"/>
    <property type="match status" value="1"/>
</dbReference>
<dbReference type="Proteomes" id="UP000183200">
    <property type="component" value="Unassembled WGS sequence"/>
</dbReference>
<dbReference type="AlphaFoldDB" id="A0A1G9WHE0"/>
<dbReference type="OrthoDB" id="9813880at2"/>
<dbReference type="EMBL" id="FNGY01000005">
    <property type="protein sequence ID" value="SDM83982.1"/>
    <property type="molecule type" value="Genomic_DNA"/>
</dbReference>
<protein>
    <submittedName>
        <fullName evidence="2">Glucose-1-phosphate cytidylyltransferase</fullName>
    </submittedName>
</protein>
<dbReference type="PANTHER" id="PTHR47183">
    <property type="entry name" value="GLUCOSE-1-PHOSPHATE CYTIDYLYLTRANSFERASE-RELATED"/>
    <property type="match status" value="1"/>
</dbReference>
<dbReference type="InterPro" id="IPR046981">
    <property type="entry name" value="G1P_cyt_trans"/>
</dbReference>
<name>A0A1G9WHE0_9SPHI</name>
<organism evidence="2 3">
    <name type="scientific">Pedobacter steynii</name>
    <dbReference type="NCBI Taxonomy" id="430522"/>
    <lineage>
        <taxon>Bacteria</taxon>
        <taxon>Pseudomonadati</taxon>
        <taxon>Bacteroidota</taxon>
        <taxon>Sphingobacteriia</taxon>
        <taxon>Sphingobacteriales</taxon>
        <taxon>Sphingobacteriaceae</taxon>
        <taxon>Pedobacter</taxon>
    </lineage>
</organism>
<evidence type="ECO:0000259" key="1">
    <source>
        <dbReference type="Pfam" id="PF00483"/>
    </source>
</evidence>
<sequence length="263" mass="30066">MEVVILCGGKGTRLSEETLTRPKPMVEIGGMPILWHIMKTYSSFGYKKFVLALGYKASFIKEYFYNLRISGSDFTLKMTPDHEPVFYNSMPESDWEITFVDTGEETLKGARVKRLEKYIKSENFLLTYGDGVSDVDIDKLVDFHLASGKIATVTAVHPPSRFGELELDGTSVTNFEEKPQMATGYINGGYFVFNKSIMNYLTEDEDCDLEFGALQKISQEGELQAFMHNDFWQCMDNVRERDYLDNLVKNNKAPWIKKNSNNV</sequence>
<keyword evidence="2" id="KW-0808">Transferase</keyword>
<dbReference type="Gene3D" id="3.90.550.10">
    <property type="entry name" value="Spore Coat Polysaccharide Biosynthesis Protein SpsA, Chain A"/>
    <property type="match status" value="1"/>
</dbReference>
<accession>A0A1G9WHE0</accession>
<reference evidence="3" key="1">
    <citation type="submission" date="2016-10" db="EMBL/GenBank/DDBJ databases">
        <authorList>
            <person name="Varghese N."/>
            <person name="Submissions S."/>
        </authorList>
    </citation>
    <scope>NUCLEOTIDE SEQUENCE [LARGE SCALE GENOMIC DNA]</scope>
    <source>
        <strain evidence="3">DSM 19110</strain>
    </source>
</reference>
<evidence type="ECO:0000313" key="2">
    <source>
        <dbReference type="EMBL" id="SDM83982.1"/>
    </source>
</evidence>
<dbReference type="GO" id="GO:0009243">
    <property type="term" value="P:O antigen biosynthetic process"/>
    <property type="evidence" value="ECO:0007669"/>
    <property type="project" value="InterPro"/>
</dbReference>
<dbReference type="SUPFAM" id="SSF53448">
    <property type="entry name" value="Nucleotide-diphospho-sugar transferases"/>
    <property type="match status" value="1"/>
</dbReference>
<dbReference type="NCBIfam" id="TIGR02623">
    <property type="entry name" value="G1P_cyt_trans"/>
    <property type="match status" value="1"/>
</dbReference>
<keyword evidence="2" id="KW-0548">Nucleotidyltransferase</keyword>
<dbReference type="InterPro" id="IPR005835">
    <property type="entry name" value="NTP_transferase_dom"/>
</dbReference>
<dbReference type="GO" id="GO:0047343">
    <property type="term" value="F:glucose-1-phosphate cytidylyltransferase activity"/>
    <property type="evidence" value="ECO:0007669"/>
    <property type="project" value="InterPro"/>
</dbReference>
<proteinExistence type="predicted"/>
<dbReference type="InterPro" id="IPR029044">
    <property type="entry name" value="Nucleotide-diphossugar_trans"/>
</dbReference>
<dbReference type="InterPro" id="IPR013446">
    <property type="entry name" value="G1P_cyt_trans-like"/>
</dbReference>